<dbReference type="RefSeq" id="WP_103873338.1">
    <property type="nucleotide sequence ID" value="NZ_FNUY01000006.1"/>
</dbReference>
<dbReference type="InterPro" id="IPR018720">
    <property type="entry name" value="DUF2249"/>
</dbReference>
<reference evidence="2 3" key="1">
    <citation type="submission" date="2016-10" db="EMBL/GenBank/DDBJ databases">
        <authorList>
            <person name="de Groot N.N."/>
        </authorList>
    </citation>
    <scope>NUCLEOTIDE SEQUENCE [LARGE SCALE GENOMIC DNA]</scope>
    <source>
        <strain evidence="2 3">DSM 26656</strain>
    </source>
</reference>
<proteinExistence type="predicted"/>
<evidence type="ECO:0000313" key="3">
    <source>
        <dbReference type="Proteomes" id="UP000236743"/>
    </source>
</evidence>
<dbReference type="Pfam" id="PF10006">
    <property type="entry name" value="DUF2249"/>
    <property type="match status" value="1"/>
</dbReference>
<feature type="domain" description="DUF2249" evidence="1">
    <location>
        <begin position="11"/>
        <end position="80"/>
    </location>
</feature>
<protein>
    <submittedName>
        <fullName evidence="2">Uncharacterized conserved protein, DUF2249 family</fullName>
    </submittedName>
</protein>
<accession>A0A1H6AQL5</accession>
<evidence type="ECO:0000259" key="1">
    <source>
        <dbReference type="Pfam" id="PF10006"/>
    </source>
</evidence>
<dbReference type="EMBL" id="FNUY01000006">
    <property type="protein sequence ID" value="SEG50335.1"/>
    <property type="molecule type" value="Genomic_DNA"/>
</dbReference>
<name>A0A1H6AQL5_9HYPH</name>
<dbReference type="OrthoDB" id="8451629at2"/>
<keyword evidence="3" id="KW-1185">Reference proteome</keyword>
<organism evidence="2 3">
    <name type="scientific">Bosea lathyri</name>
    <dbReference type="NCBI Taxonomy" id="1036778"/>
    <lineage>
        <taxon>Bacteria</taxon>
        <taxon>Pseudomonadati</taxon>
        <taxon>Pseudomonadota</taxon>
        <taxon>Alphaproteobacteria</taxon>
        <taxon>Hyphomicrobiales</taxon>
        <taxon>Boseaceae</taxon>
        <taxon>Bosea</taxon>
    </lineage>
</organism>
<sequence>MSACNASETFIDVRRILPRMHRHPLIFAAFEALKQSEALVLVNDHEPWPLLYQFNVRHPGAFVWHYEEEGPDVWRFRITRAA</sequence>
<gene>
    <name evidence="2" type="ORF">SAMN04488115_10633</name>
</gene>
<dbReference type="AlphaFoldDB" id="A0A1H6AQL5"/>
<dbReference type="Proteomes" id="UP000236743">
    <property type="component" value="Unassembled WGS sequence"/>
</dbReference>
<evidence type="ECO:0000313" key="2">
    <source>
        <dbReference type="EMBL" id="SEG50335.1"/>
    </source>
</evidence>